<dbReference type="RefSeq" id="WP_045029445.1">
    <property type="nucleotide sequence ID" value="NZ_JRHC01000002.1"/>
</dbReference>
<dbReference type="InterPro" id="IPR036927">
    <property type="entry name" value="Cyt_c_oxase-like_su1_sf"/>
</dbReference>
<dbReference type="InterPro" id="IPR054309">
    <property type="entry name" value="NorB_cytochrome_c-like"/>
</dbReference>
<feature type="domain" description="Nitric oxide reductase subunit B cytochrome c-like" evidence="3">
    <location>
        <begin position="36"/>
        <end position="216"/>
    </location>
</feature>
<protein>
    <submittedName>
        <fullName evidence="4">Nitric oxide reductase large subunit</fullName>
    </submittedName>
</protein>
<keyword evidence="5" id="KW-1185">Reference proteome</keyword>
<dbReference type="GO" id="GO:0004129">
    <property type="term" value="F:cytochrome-c oxidase activity"/>
    <property type="evidence" value="ECO:0007669"/>
    <property type="project" value="InterPro"/>
</dbReference>
<feature type="transmembrane region" description="Helical" evidence="2">
    <location>
        <begin position="668"/>
        <end position="690"/>
    </location>
</feature>
<sequence length="746" mass="84172">MNSKKLWIGFILVMVISFGILGYFGREIYRQAPPIPEKVVLPDGTVLFTSADIKDGQNVWQSMGGQEVGTIWGHGAYKAPDWTADWLHKEALFILDTWSLAEFSQSYDDLQDEKQALLQKRLQNELRKNTYDKASQSLVVSKVRAEAIKSNSAHYSGLFMNDPDLAHLREAYAIPANSIKDEDRMDKMNAFFFWASWATVTERPGKDITFTNNWPPEKLVGNEPTGSLLLWTGFSVIILLFGVGLLGWYYATNREEDTNPDIPKVNPLSGTQLTPSMKATLKYFWVVTALILVQIFMGVVTAHYGVEGLGFYGLPLADFLPYSISRTWHIQLAIFWIATSWLATGLFIAPAISGKEPKFQRFGVNFLFIALLIIVVGSLAGQWMGVMQKLGLVENFWFGHQGYEYVDLGRFWQIFLLVGLVLWLFLMGRAIWPALQAKNENRHLLTMFLISSIAIAAFYAAGLMWGRQTHLAIAEYWRWWVVHLWVEGFFEVFATVAIAFLFVRMQLIQTKIATSSVLFSTIIFLSGGIIGTFHHLYFTGTPTAVLALGATFSALEVVPLVLMGFEAYHNIRMSRAKEWVAAYKWPIYFFVSVAFWNFLGAGIFGFLINPPIALYYMQGLNTTPVHGHTALFGVYGMLGIGLMLFVLRDMDLNAVWKGKTIRNAFWMMNIGLLLMVVLSVLPVGLAQTVASVKHGLWYARSAEFLESPTLETIRWLRAIGDTIFAIGALYLGWFVFGLKTGWSVKK</sequence>
<evidence type="ECO:0000256" key="1">
    <source>
        <dbReference type="SAM" id="Coils"/>
    </source>
</evidence>
<proteinExistence type="predicted"/>
<evidence type="ECO:0000259" key="3">
    <source>
        <dbReference type="Pfam" id="PF22085"/>
    </source>
</evidence>
<organism evidence="4 5">
    <name type="scientific">Draconibacterium sediminis</name>
    <dbReference type="NCBI Taxonomy" id="1544798"/>
    <lineage>
        <taxon>Bacteria</taxon>
        <taxon>Pseudomonadati</taxon>
        <taxon>Bacteroidota</taxon>
        <taxon>Bacteroidia</taxon>
        <taxon>Marinilabiliales</taxon>
        <taxon>Prolixibacteraceae</taxon>
        <taxon>Draconibacterium</taxon>
    </lineage>
</organism>
<dbReference type="Pfam" id="PF00115">
    <property type="entry name" value="COX1"/>
    <property type="match status" value="1"/>
</dbReference>
<dbReference type="Gene3D" id="1.20.210.10">
    <property type="entry name" value="Cytochrome c oxidase-like, subunit I domain"/>
    <property type="match status" value="1"/>
</dbReference>
<dbReference type="InterPro" id="IPR000883">
    <property type="entry name" value="Cyt_C_Oxase_1"/>
</dbReference>
<reference evidence="4 5" key="1">
    <citation type="submission" date="2014-09" db="EMBL/GenBank/DDBJ databases">
        <title>Draft Genome Sequence of Draconibacterium sp. JN14CK-3.</title>
        <authorList>
            <person name="Dong C."/>
            <person name="Lai Q."/>
            <person name="Shao Z."/>
        </authorList>
    </citation>
    <scope>NUCLEOTIDE SEQUENCE [LARGE SCALE GENOMIC DNA]</scope>
    <source>
        <strain evidence="4 5">JN14CK-3</strain>
    </source>
</reference>
<name>A0A0D8J9R5_9BACT</name>
<feature type="transmembrane region" description="Helical" evidence="2">
    <location>
        <begin position="628"/>
        <end position="647"/>
    </location>
</feature>
<keyword evidence="2" id="KW-0472">Membrane</keyword>
<dbReference type="PATRIC" id="fig|1544798.3.peg.2388"/>
<dbReference type="GO" id="GO:0009060">
    <property type="term" value="P:aerobic respiration"/>
    <property type="evidence" value="ECO:0007669"/>
    <property type="project" value="InterPro"/>
</dbReference>
<dbReference type="GO" id="GO:0020037">
    <property type="term" value="F:heme binding"/>
    <property type="evidence" value="ECO:0007669"/>
    <property type="project" value="InterPro"/>
</dbReference>
<feature type="transmembrane region" description="Helical" evidence="2">
    <location>
        <begin position="364"/>
        <end position="384"/>
    </location>
</feature>
<accession>A0A0D8J9R5</accession>
<comment type="caution">
    <text evidence="4">The sequence shown here is derived from an EMBL/GenBank/DDBJ whole genome shotgun (WGS) entry which is preliminary data.</text>
</comment>
<dbReference type="SUPFAM" id="SSF81442">
    <property type="entry name" value="Cytochrome c oxidase subunit I-like"/>
    <property type="match status" value="1"/>
</dbReference>
<feature type="transmembrane region" description="Helical" evidence="2">
    <location>
        <begin position="715"/>
        <end position="736"/>
    </location>
</feature>
<feature type="transmembrane region" description="Helical" evidence="2">
    <location>
        <begin position="411"/>
        <end position="432"/>
    </location>
</feature>
<feature type="transmembrane region" description="Helical" evidence="2">
    <location>
        <begin position="283"/>
        <end position="302"/>
    </location>
</feature>
<feature type="transmembrane region" description="Helical" evidence="2">
    <location>
        <begin position="330"/>
        <end position="352"/>
    </location>
</feature>
<keyword evidence="2" id="KW-1133">Transmembrane helix</keyword>
<feature type="transmembrane region" description="Helical" evidence="2">
    <location>
        <begin position="544"/>
        <end position="565"/>
    </location>
</feature>
<dbReference type="AlphaFoldDB" id="A0A0D8J9R5"/>
<feature type="transmembrane region" description="Helical" evidence="2">
    <location>
        <begin position="585"/>
        <end position="608"/>
    </location>
</feature>
<feature type="transmembrane region" description="Helical" evidence="2">
    <location>
        <begin position="477"/>
        <end position="503"/>
    </location>
</feature>
<feature type="transmembrane region" description="Helical" evidence="2">
    <location>
        <begin position="228"/>
        <end position="251"/>
    </location>
</feature>
<dbReference type="Proteomes" id="UP000032544">
    <property type="component" value="Unassembled WGS sequence"/>
</dbReference>
<dbReference type="STRING" id="1544798.LH29_11160"/>
<feature type="transmembrane region" description="Helical" evidence="2">
    <location>
        <begin position="444"/>
        <end position="465"/>
    </location>
</feature>
<dbReference type="OrthoDB" id="9767153at2"/>
<dbReference type="GO" id="GO:0016020">
    <property type="term" value="C:membrane"/>
    <property type="evidence" value="ECO:0007669"/>
    <property type="project" value="InterPro"/>
</dbReference>
<gene>
    <name evidence="4" type="ORF">LH29_11160</name>
</gene>
<evidence type="ECO:0000313" key="5">
    <source>
        <dbReference type="Proteomes" id="UP000032544"/>
    </source>
</evidence>
<keyword evidence="1" id="KW-0175">Coiled coil</keyword>
<feature type="transmembrane region" description="Helical" evidence="2">
    <location>
        <begin position="6"/>
        <end position="24"/>
    </location>
</feature>
<dbReference type="Pfam" id="PF22085">
    <property type="entry name" value="NorB_cytochrome_c-like"/>
    <property type="match status" value="1"/>
</dbReference>
<dbReference type="PANTHER" id="PTHR10422:SF38">
    <property type="entry name" value="CYTOCHROME B SUBUNIT OF NITRIC OXIDE REDUCTASE"/>
    <property type="match status" value="1"/>
</dbReference>
<keyword evidence="2" id="KW-0812">Transmembrane</keyword>
<feature type="transmembrane region" description="Helical" evidence="2">
    <location>
        <begin position="515"/>
        <end position="538"/>
    </location>
</feature>
<feature type="coiled-coil region" evidence="1">
    <location>
        <begin position="100"/>
        <end position="127"/>
    </location>
</feature>
<evidence type="ECO:0000256" key="2">
    <source>
        <dbReference type="SAM" id="Phobius"/>
    </source>
</evidence>
<evidence type="ECO:0000313" key="4">
    <source>
        <dbReference type="EMBL" id="KJF43657.1"/>
    </source>
</evidence>
<dbReference type="EMBL" id="JRHC01000002">
    <property type="protein sequence ID" value="KJF43657.1"/>
    <property type="molecule type" value="Genomic_DNA"/>
</dbReference>
<dbReference type="PANTHER" id="PTHR10422">
    <property type="entry name" value="CYTOCHROME C OXIDASE SUBUNIT 1"/>
    <property type="match status" value="1"/>
</dbReference>